<keyword evidence="4" id="KW-1185">Reference proteome</keyword>
<feature type="region of interest" description="Disordered" evidence="1">
    <location>
        <begin position="86"/>
        <end position="106"/>
    </location>
</feature>
<evidence type="ECO:0000313" key="4">
    <source>
        <dbReference type="Proteomes" id="UP000241462"/>
    </source>
</evidence>
<accession>A0A2T3AMK9</accession>
<organism evidence="3 4">
    <name type="scientific">Coniella lustricola</name>
    <dbReference type="NCBI Taxonomy" id="2025994"/>
    <lineage>
        <taxon>Eukaryota</taxon>
        <taxon>Fungi</taxon>
        <taxon>Dikarya</taxon>
        <taxon>Ascomycota</taxon>
        <taxon>Pezizomycotina</taxon>
        <taxon>Sordariomycetes</taxon>
        <taxon>Sordariomycetidae</taxon>
        <taxon>Diaporthales</taxon>
        <taxon>Schizoparmaceae</taxon>
        <taxon>Coniella</taxon>
    </lineage>
</organism>
<proteinExistence type="predicted"/>
<evidence type="ECO:0000313" key="3">
    <source>
        <dbReference type="EMBL" id="PSS03651.1"/>
    </source>
</evidence>
<evidence type="ECO:0000256" key="1">
    <source>
        <dbReference type="SAM" id="MobiDB-lite"/>
    </source>
</evidence>
<sequence>MGVILIFSVWGCGRSIPQFDKSTMLPIPIPILINISPGNLQYPLRKLVRNLVGYIIMCSAPYPILTVHPYIYGRMVVRISNRDVVVDRSRESTRDKKSGKEGRGQW</sequence>
<keyword evidence="2" id="KW-0812">Transmembrane</keyword>
<dbReference type="EMBL" id="KZ678374">
    <property type="protein sequence ID" value="PSS03651.1"/>
    <property type="molecule type" value="Genomic_DNA"/>
</dbReference>
<keyword evidence="2" id="KW-0472">Membrane</keyword>
<dbReference type="InParanoid" id="A0A2T3AMK9"/>
<feature type="transmembrane region" description="Helical" evidence="2">
    <location>
        <begin position="51"/>
        <end position="72"/>
    </location>
</feature>
<name>A0A2T3AMK9_9PEZI</name>
<evidence type="ECO:0000256" key="2">
    <source>
        <dbReference type="SAM" id="Phobius"/>
    </source>
</evidence>
<dbReference type="AlphaFoldDB" id="A0A2T3AMK9"/>
<protein>
    <submittedName>
        <fullName evidence="3">Uncharacterized protein</fullName>
    </submittedName>
</protein>
<keyword evidence="2" id="KW-1133">Transmembrane helix</keyword>
<reference evidence="3 4" key="1">
    <citation type="journal article" date="2018" name="Mycol. Prog.">
        <title>Coniella lustricola, a new species from submerged detritus.</title>
        <authorList>
            <person name="Raudabaugh D.B."/>
            <person name="Iturriaga T."/>
            <person name="Carver A."/>
            <person name="Mondo S."/>
            <person name="Pangilinan J."/>
            <person name="Lipzen A."/>
            <person name="He G."/>
            <person name="Amirebrahimi M."/>
            <person name="Grigoriev I.V."/>
            <person name="Miller A.N."/>
        </authorList>
    </citation>
    <scope>NUCLEOTIDE SEQUENCE [LARGE SCALE GENOMIC DNA]</scope>
    <source>
        <strain evidence="3 4">B22-T-1</strain>
    </source>
</reference>
<dbReference type="Proteomes" id="UP000241462">
    <property type="component" value="Unassembled WGS sequence"/>
</dbReference>
<gene>
    <name evidence="3" type="ORF">BD289DRAFT_420825</name>
</gene>